<dbReference type="InterPro" id="IPR018376">
    <property type="entry name" value="Enoyl-CoA_hyd/isom_CS"/>
</dbReference>
<sequence>MSELLVERHGPVETWTLNRPAVRNALDENLITLLGAAAASAEATDTEVVVLRGGGPSFCAGADLSLLSTYDSARGRTPRDHLTAIWDLTLAMERSAVTYVAVLHGHAIAGGLELALACDVVVASAGTLIGDGHVRQCLMPGGGASVRMERTLGRAAATWLALTGELLHAEAPSFASWLHAVTAPEDLDDAVAAIVQKLLAAPATARAAYKRLLDRTHGRLSPTDRDRELDAFDRHWLAHDVPQTLRAFLARNREAS</sequence>
<dbReference type="PANTHER" id="PTHR42964">
    <property type="entry name" value="ENOYL-COA HYDRATASE"/>
    <property type="match status" value="1"/>
</dbReference>
<evidence type="ECO:0000256" key="2">
    <source>
        <dbReference type="RuleBase" id="RU003707"/>
    </source>
</evidence>
<dbReference type="SUPFAM" id="SSF52096">
    <property type="entry name" value="ClpP/crotonase"/>
    <property type="match status" value="1"/>
</dbReference>
<dbReference type="Pfam" id="PF00378">
    <property type="entry name" value="ECH_1"/>
    <property type="match status" value="1"/>
</dbReference>
<keyword evidence="4" id="KW-1185">Reference proteome</keyword>
<evidence type="ECO:0000313" key="3">
    <source>
        <dbReference type="EMBL" id="GAA2130920.1"/>
    </source>
</evidence>
<dbReference type="InterPro" id="IPR029045">
    <property type="entry name" value="ClpP/crotonase-like_dom_sf"/>
</dbReference>
<dbReference type="InterPro" id="IPR051683">
    <property type="entry name" value="Enoyl-CoA_Hydratase/Isomerase"/>
</dbReference>
<accession>A0ABP5KDF6</accession>
<dbReference type="EMBL" id="BAAAMR010000015">
    <property type="protein sequence ID" value="GAA2130920.1"/>
    <property type="molecule type" value="Genomic_DNA"/>
</dbReference>
<proteinExistence type="inferred from homology"/>
<gene>
    <name evidence="3" type="ORF">GCM10009727_23100</name>
</gene>
<evidence type="ECO:0000256" key="1">
    <source>
        <dbReference type="ARBA" id="ARBA00005254"/>
    </source>
</evidence>
<reference evidence="4" key="1">
    <citation type="journal article" date="2019" name="Int. J. Syst. Evol. Microbiol.">
        <title>The Global Catalogue of Microorganisms (GCM) 10K type strain sequencing project: providing services to taxonomists for standard genome sequencing and annotation.</title>
        <authorList>
            <consortium name="The Broad Institute Genomics Platform"/>
            <consortium name="The Broad Institute Genome Sequencing Center for Infectious Disease"/>
            <person name="Wu L."/>
            <person name="Ma J."/>
        </authorList>
    </citation>
    <scope>NUCLEOTIDE SEQUENCE [LARGE SCALE GENOMIC DNA]</scope>
    <source>
        <strain evidence="4">JCM 13850</strain>
    </source>
</reference>
<comment type="caution">
    <text evidence="3">The sequence shown here is derived from an EMBL/GenBank/DDBJ whole genome shotgun (WGS) entry which is preliminary data.</text>
</comment>
<dbReference type="Proteomes" id="UP001501020">
    <property type="component" value="Unassembled WGS sequence"/>
</dbReference>
<organism evidence="3 4">
    <name type="scientific">Actinomadura napierensis</name>
    <dbReference type="NCBI Taxonomy" id="267854"/>
    <lineage>
        <taxon>Bacteria</taxon>
        <taxon>Bacillati</taxon>
        <taxon>Actinomycetota</taxon>
        <taxon>Actinomycetes</taxon>
        <taxon>Streptosporangiales</taxon>
        <taxon>Thermomonosporaceae</taxon>
        <taxon>Actinomadura</taxon>
    </lineage>
</organism>
<dbReference type="InterPro" id="IPR001753">
    <property type="entry name" value="Enoyl-CoA_hydra/iso"/>
</dbReference>
<dbReference type="CDD" id="cd06558">
    <property type="entry name" value="crotonase-like"/>
    <property type="match status" value="1"/>
</dbReference>
<protein>
    <submittedName>
        <fullName evidence="3">Enoyl-CoA hydratase/isomerase family protein</fullName>
    </submittedName>
</protein>
<name>A0ABP5KDF6_9ACTN</name>
<evidence type="ECO:0000313" key="4">
    <source>
        <dbReference type="Proteomes" id="UP001501020"/>
    </source>
</evidence>
<dbReference type="PROSITE" id="PS00166">
    <property type="entry name" value="ENOYL_COA_HYDRATASE"/>
    <property type="match status" value="1"/>
</dbReference>
<dbReference type="PANTHER" id="PTHR42964:SF1">
    <property type="entry name" value="POLYKETIDE BIOSYNTHESIS ENOYL-COA HYDRATASE PKSH-RELATED"/>
    <property type="match status" value="1"/>
</dbReference>
<comment type="similarity">
    <text evidence="1 2">Belongs to the enoyl-CoA hydratase/isomerase family.</text>
</comment>
<dbReference type="Gene3D" id="3.90.226.10">
    <property type="entry name" value="2-enoyl-CoA Hydratase, Chain A, domain 1"/>
    <property type="match status" value="1"/>
</dbReference>
<dbReference type="RefSeq" id="WP_344264728.1">
    <property type="nucleotide sequence ID" value="NZ_BAAAMR010000015.1"/>
</dbReference>